<dbReference type="AlphaFoldDB" id="A0A094W940"/>
<evidence type="ECO:0000313" key="2">
    <source>
        <dbReference type="Proteomes" id="UP000029452"/>
    </source>
</evidence>
<name>A0A094W940_9BACT</name>
<comment type="caution">
    <text evidence="1">The sequence shown here is derived from an EMBL/GenBank/DDBJ whole genome shotgun (WGS) entry which is preliminary data.</text>
</comment>
<gene>
    <name evidence="1" type="ORF">LptCag_0865</name>
</gene>
<dbReference type="Proteomes" id="UP000029452">
    <property type="component" value="Unassembled WGS sequence"/>
</dbReference>
<sequence length="42" mass="4583">MSNGNPGSGFLSAYAPWKDIARKKGIRSPPLVSYIILPYSMV</sequence>
<dbReference type="PATRIC" id="fig|178606.4.peg.2202"/>
<organism evidence="1 2">
    <name type="scientific">Leptospirillum ferriphilum</name>
    <dbReference type="NCBI Taxonomy" id="178606"/>
    <lineage>
        <taxon>Bacteria</taxon>
        <taxon>Pseudomonadati</taxon>
        <taxon>Nitrospirota</taxon>
        <taxon>Nitrospiria</taxon>
        <taxon>Nitrospirales</taxon>
        <taxon>Nitrospiraceae</taxon>
        <taxon>Leptospirillum</taxon>
    </lineage>
</organism>
<protein>
    <submittedName>
        <fullName evidence="1">Uncharacterized protein</fullName>
    </submittedName>
</protein>
<proteinExistence type="predicted"/>
<reference evidence="1 2" key="1">
    <citation type="submission" date="2014-06" db="EMBL/GenBank/DDBJ databases">
        <title>Draft genome sequence of iron oxidizing acidophile Leptospirillum ferriphilum DSM14647.</title>
        <authorList>
            <person name="Cardenas J.P."/>
            <person name="Lazcano M."/>
            <person name="Ossandon F.J."/>
            <person name="Corbett M."/>
            <person name="Holmes D.S."/>
            <person name="Watkin E."/>
        </authorList>
    </citation>
    <scope>NUCLEOTIDE SEQUENCE [LARGE SCALE GENOMIC DNA]</scope>
    <source>
        <strain evidence="1 2">DSM 14647</strain>
    </source>
</reference>
<evidence type="ECO:0000313" key="1">
    <source>
        <dbReference type="EMBL" id="KGA93005.1"/>
    </source>
</evidence>
<accession>A0A094W940</accession>
<dbReference type="EMBL" id="JPGK01000009">
    <property type="protein sequence ID" value="KGA93005.1"/>
    <property type="molecule type" value="Genomic_DNA"/>
</dbReference>